<organism evidence="6 7">
    <name type="scientific">Denticeps clupeoides</name>
    <name type="common">denticle herring</name>
    <dbReference type="NCBI Taxonomy" id="299321"/>
    <lineage>
        <taxon>Eukaryota</taxon>
        <taxon>Metazoa</taxon>
        <taxon>Chordata</taxon>
        <taxon>Craniata</taxon>
        <taxon>Vertebrata</taxon>
        <taxon>Euteleostomi</taxon>
        <taxon>Actinopterygii</taxon>
        <taxon>Neopterygii</taxon>
        <taxon>Teleostei</taxon>
        <taxon>Clupei</taxon>
        <taxon>Clupeiformes</taxon>
        <taxon>Denticipitoidei</taxon>
        <taxon>Denticipitidae</taxon>
        <taxon>Denticeps</taxon>
    </lineage>
</organism>
<reference evidence="5 7" key="1">
    <citation type="submission" date="2020-06" db="EMBL/GenBank/DDBJ databases">
        <authorList>
            <consortium name="Wellcome Sanger Institute Data Sharing"/>
        </authorList>
    </citation>
    <scope>NUCLEOTIDE SEQUENCE [LARGE SCALE GENOMIC DNA]</scope>
</reference>
<accession>A0A8C4AS69</accession>
<protein>
    <recommendedName>
        <fullName evidence="4">Fibronectin type-II domain-containing protein</fullName>
    </recommendedName>
</protein>
<evidence type="ECO:0000259" key="4">
    <source>
        <dbReference type="PROSITE" id="PS51092"/>
    </source>
</evidence>
<dbReference type="Pfam" id="PF00040">
    <property type="entry name" value="fn2"/>
    <property type="match status" value="1"/>
</dbReference>
<evidence type="ECO:0000256" key="2">
    <source>
        <dbReference type="ARBA" id="ARBA00023157"/>
    </source>
</evidence>
<dbReference type="PRINTS" id="PR00013">
    <property type="entry name" value="FNTYPEII"/>
</dbReference>
<dbReference type="Proteomes" id="UP000694580">
    <property type="component" value="Chromosome 3"/>
</dbReference>
<proteinExistence type="predicted"/>
<dbReference type="InterPro" id="IPR000562">
    <property type="entry name" value="FN_type2_dom"/>
</dbReference>
<name>A0A8C4AS69_9TELE</name>
<dbReference type="Gene3D" id="2.10.10.10">
    <property type="entry name" value="Fibronectin, type II, collagen-binding"/>
    <property type="match status" value="1"/>
</dbReference>
<evidence type="ECO:0000256" key="1">
    <source>
        <dbReference type="ARBA" id="ARBA00022737"/>
    </source>
</evidence>
<evidence type="ECO:0000256" key="3">
    <source>
        <dbReference type="PROSITE-ProRule" id="PRU00479"/>
    </source>
</evidence>
<dbReference type="Ensembl" id="ENSDCDT00010030566.1">
    <property type="protein sequence ID" value="ENSDCDP00010024678.1"/>
    <property type="gene ID" value="ENSDCDG00010015687.1"/>
</dbReference>
<sequence>MNIQIQFKQFKLFAFSAECITRCLCPWQLQQSTTGGNARGALCIFPFQYKDKLYTSCTSIDHNIPWCATTANYNVDKICGECTV</sequence>
<keyword evidence="7" id="KW-1185">Reference proteome</keyword>
<dbReference type="PROSITE" id="PS51092">
    <property type="entry name" value="FN2_2"/>
    <property type="match status" value="1"/>
</dbReference>
<dbReference type="Ensembl" id="ENSDCDT00010005375.1">
    <property type="protein sequence ID" value="ENSDCDP00010005198.1"/>
    <property type="gene ID" value="ENSDCDG00010002286.1"/>
</dbReference>
<dbReference type="InterPro" id="IPR036943">
    <property type="entry name" value="FN_type2_sf"/>
</dbReference>
<reference evidence="6" key="2">
    <citation type="submission" date="2025-05" db="UniProtKB">
        <authorList>
            <consortium name="Ensembl"/>
        </authorList>
    </citation>
    <scope>IDENTIFICATION</scope>
</reference>
<dbReference type="SUPFAM" id="SSF57440">
    <property type="entry name" value="Kringle-like"/>
    <property type="match status" value="1"/>
</dbReference>
<dbReference type="SMART" id="SM00059">
    <property type="entry name" value="FN2"/>
    <property type="match status" value="1"/>
</dbReference>
<dbReference type="AlphaFoldDB" id="A0A8C4AS69"/>
<comment type="caution">
    <text evidence="3">Lacks conserved residue(s) required for the propagation of feature annotation.</text>
</comment>
<evidence type="ECO:0000313" key="6">
    <source>
        <dbReference type="Ensembl" id="ENSDCDP00010024678.1"/>
    </source>
</evidence>
<feature type="domain" description="Fibronectin type-II" evidence="4">
    <location>
        <begin position="38"/>
        <end position="84"/>
    </location>
</feature>
<evidence type="ECO:0000313" key="7">
    <source>
        <dbReference type="Proteomes" id="UP000694580"/>
    </source>
</evidence>
<dbReference type="InterPro" id="IPR013806">
    <property type="entry name" value="Kringle-like"/>
</dbReference>
<dbReference type="GeneTree" id="ENSGT00980000202171"/>
<keyword evidence="1" id="KW-0677">Repeat</keyword>
<keyword evidence="2" id="KW-1015">Disulfide bond</keyword>
<evidence type="ECO:0000313" key="5">
    <source>
        <dbReference type="Ensembl" id="ENSDCDP00010005198.1"/>
    </source>
</evidence>